<sequence length="277" mass="32121">MIDRNHKLPVVRQVQLLDLSRSSVYYQAQPIPQDELRLMRRMDELHLEHPFAGARMLRDMLKLEGVEIGRKHVGTLMKKMGIEAIYRKANTSRRNQAHRIYPYRLRGLSIDRPNQFWAMDTTYVPMQRGFVYLSAVLDWATRRVLAWRLSNTLTAAPCVEALEEAILKYGPPEIMNTDQGSQFTSSAFISVLEQNGIAISMDGKGYWRDNVFVERLWKSVKYEEVYLHGYDTVSIARQALNRYFDFYNRRRPHSTLDGNTPDTAYFNLSKPPLAAAA</sequence>
<dbReference type="InterPro" id="IPR036397">
    <property type="entry name" value="RNaseH_sf"/>
</dbReference>
<dbReference type="GO" id="GO:0003676">
    <property type="term" value="F:nucleic acid binding"/>
    <property type="evidence" value="ECO:0007669"/>
    <property type="project" value="InterPro"/>
</dbReference>
<dbReference type="Proteomes" id="UP000198607">
    <property type="component" value="Unassembled WGS sequence"/>
</dbReference>
<reference evidence="2 3" key="1">
    <citation type="submission" date="2016-10" db="EMBL/GenBank/DDBJ databases">
        <authorList>
            <person name="de Groot N.N."/>
        </authorList>
    </citation>
    <scope>NUCLEOTIDE SEQUENCE [LARGE SCALE GENOMIC DNA]</scope>
    <source>
        <strain evidence="2 3">DSM 5885</strain>
    </source>
</reference>
<dbReference type="PANTHER" id="PTHR46889">
    <property type="entry name" value="TRANSPOSASE INSF FOR INSERTION SEQUENCE IS3B-RELATED"/>
    <property type="match status" value="1"/>
</dbReference>
<dbReference type="Gene3D" id="3.30.420.10">
    <property type="entry name" value="Ribonuclease H-like superfamily/Ribonuclease H"/>
    <property type="match status" value="1"/>
</dbReference>
<dbReference type="InterPro" id="IPR012337">
    <property type="entry name" value="RNaseH-like_sf"/>
</dbReference>
<evidence type="ECO:0000259" key="1">
    <source>
        <dbReference type="PROSITE" id="PS50994"/>
    </source>
</evidence>
<evidence type="ECO:0000313" key="2">
    <source>
        <dbReference type="EMBL" id="SDH61288.1"/>
    </source>
</evidence>
<dbReference type="InterPro" id="IPR048020">
    <property type="entry name" value="Transpos_IS3"/>
</dbReference>
<protein>
    <submittedName>
        <fullName evidence="2">Putative transposase</fullName>
    </submittedName>
</protein>
<evidence type="ECO:0000313" key="3">
    <source>
        <dbReference type="Proteomes" id="UP000198607"/>
    </source>
</evidence>
<accession>A0A1G8DUK6</accession>
<proteinExistence type="predicted"/>
<dbReference type="SUPFAM" id="SSF53098">
    <property type="entry name" value="Ribonuclease H-like"/>
    <property type="match status" value="1"/>
</dbReference>
<dbReference type="GO" id="GO:0015074">
    <property type="term" value="P:DNA integration"/>
    <property type="evidence" value="ECO:0007669"/>
    <property type="project" value="InterPro"/>
</dbReference>
<dbReference type="InterPro" id="IPR025948">
    <property type="entry name" value="HTH-like_dom"/>
</dbReference>
<dbReference type="PANTHER" id="PTHR46889:SF7">
    <property type="entry name" value="TRANSPOSASE FOR INSERTION SEQUENCE ELEMENT IS904"/>
    <property type="match status" value="1"/>
</dbReference>
<dbReference type="NCBIfam" id="NF033516">
    <property type="entry name" value="transpos_IS3"/>
    <property type="match status" value="1"/>
</dbReference>
<dbReference type="InterPro" id="IPR001584">
    <property type="entry name" value="Integrase_cat-core"/>
</dbReference>
<dbReference type="STRING" id="83767.SAMN05660652_01948"/>
<dbReference type="InterPro" id="IPR050900">
    <property type="entry name" value="Transposase_IS3/IS150/IS904"/>
</dbReference>
<dbReference type="PROSITE" id="PS50994">
    <property type="entry name" value="INTEGRASE"/>
    <property type="match status" value="1"/>
</dbReference>
<feature type="domain" description="Integrase catalytic" evidence="1">
    <location>
        <begin position="109"/>
        <end position="269"/>
    </location>
</feature>
<dbReference type="Pfam" id="PF00665">
    <property type="entry name" value="rve"/>
    <property type="match status" value="1"/>
</dbReference>
<dbReference type="Pfam" id="PF13276">
    <property type="entry name" value="HTH_21"/>
    <property type="match status" value="1"/>
</dbReference>
<dbReference type="AlphaFoldDB" id="A0A1G8DUK6"/>
<organism evidence="2 3">
    <name type="scientific">Propionivibrio dicarboxylicus</name>
    <dbReference type="NCBI Taxonomy" id="83767"/>
    <lineage>
        <taxon>Bacteria</taxon>
        <taxon>Pseudomonadati</taxon>
        <taxon>Pseudomonadota</taxon>
        <taxon>Betaproteobacteria</taxon>
        <taxon>Rhodocyclales</taxon>
        <taxon>Rhodocyclaceae</taxon>
        <taxon>Propionivibrio</taxon>
    </lineage>
</organism>
<dbReference type="EMBL" id="FNCY01000007">
    <property type="protein sequence ID" value="SDH61288.1"/>
    <property type="molecule type" value="Genomic_DNA"/>
</dbReference>
<gene>
    <name evidence="2" type="ORF">SAMN05660652_01948</name>
</gene>
<name>A0A1G8DUK6_9RHOO</name>
<keyword evidence="3" id="KW-1185">Reference proteome</keyword>